<organism evidence="1 2">
    <name type="scientific">Nibea albiflora</name>
    <name type="common">Yellow drum</name>
    <name type="synonym">Corvina albiflora</name>
    <dbReference type="NCBI Taxonomy" id="240163"/>
    <lineage>
        <taxon>Eukaryota</taxon>
        <taxon>Metazoa</taxon>
        <taxon>Chordata</taxon>
        <taxon>Craniata</taxon>
        <taxon>Vertebrata</taxon>
        <taxon>Euteleostomi</taxon>
        <taxon>Actinopterygii</taxon>
        <taxon>Neopterygii</taxon>
        <taxon>Teleostei</taxon>
        <taxon>Neoteleostei</taxon>
        <taxon>Acanthomorphata</taxon>
        <taxon>Eupercaria</taxon>
        <taxon>Sciaenidae</taxon>
        <taxon>Nibea</taxon>
    </lineage>
</organism>
<evidence type="ECO:0000313" key="2">
    <source>
        <dbReference type="Proteomes" id="UP000805704"/>
    </source>
</evidence>
<proteinExistence type="predicted"/>
<reference evidence="1" key="1">
    <citation type="submission" date="2020-04" db="EMBL/GenBank/DDBJ databases">
        <title>A chromosome-scale assembly and high-density genetic map of the yellow drum (Nibea albiflora) genome.</title>
        <authorList>
            <person name="Xu D."/>
            <person name="Zhang W."/>
            <person name="Chen R."/>
            <person name="Tan P."/>
            <person name="Wang L."/>
            <person name="Song H."/>
            <person name="Tian L."/>
            <person name="Zhu Q."/>
            <person name="Wang B."/>
        </authorList>
    </citation>
    <scope>NUCLEOTIDE SEQUENCE</scope>
    <source>
        <strain evidence="1">ZJHYS-2018</strain>
    </source>
</reference>
<dbReference type="Proteomes" id="UP000805704">
    <property type="component" value="Chromosome 18"/>
</dbReference>
<comment type="caution">
    <text evidence="1">The sequence shown here is derived from an EMBL/GenBank/DDBJ whole genome shotgun (WGS) entry which is preliminary data.</text>
</comment>
<keyword evidence="2" id="KW-1185">Reference proteome</keyword>
<dbReference type="EMBL" id="CM024806">
    <property type="protein sequence ID" value="KAG8008813.1"/>
    <property type="molecule type" value="Genomic_DNA"/>
</dbReference>
<evidence type="ECO:0000313" key="1">
    <source>
        <dbReference type="EMBL" id="KAG8008813.1"/>
    </source>
</evidence>
<feature type="non-terminal residue" evidence="1">
    <location>
        <position position="1"/>
    </location>
</feature>
<accession>A0ACB7F2Y3</accession>
<name>A0ACB7F2Y3_NIBAL</name>
<gene>
    <name evidence="1" type="ORF">GBF38_010447</name>
</gene>
<protein>
    <submittedName>
        <fullName evidence="1">Uncharacterized protein</fullName>
    </submittedName>
</protein>
<sequence>QGNEKLSQLTFSDHAVLVARPDSTCCPLVEQRPPALQSGPPLQHYQQLDMITLYGCTNTYRNTQRLTAYQMCYSPLWPLRMPDNILKVAAGGENWRCDGYDMIRDKNGNTARHLQQKFLYRQPLCDRLHARLFTRNKLPRSRCGYQLGSESFVNEREHN</sequence>